<reference evidence="1 2" key="3">
    <citation type="journal article" date="2013" name="Rice">
        <title>Improvement of the Oryza sativa Nipponbare reference genome using next generation sequence and optical map data.</title>
        <authorList>
            <person name="Kawahara Y."/>
            <person name="de la Bastide M."/>
            <person name="Hamilton J.P."/>
            <person name="Kanamori H."/>
            <person name="McCombie W.R."/>
            <person name="Ouyang S."/>
            <person name="Schwartz D.C."/>
            <person name="Tanaka T."/>
            <person name="Wu J."/>
            <person name="Zhou S."/>
            <person name="Childs K.L."/>
            <person name="Davidson R.M."/>
            <person name="Lin H."/>
            <person name="Quesada-Ocampo L."/>
            <person name="Vaillancourt B."/>
            <person name="Sakai H."/>
            <person name="Lee S.S."/>
            <person name="Kim J."/>
            <person name="Numa H."/>
            <person name="Itoh T."/>
            <person name="Buell C.R."/>
            <person name="Matsumoto T."/>
        </authorList>
    </citation>
    <scope>NUCLEOTIDE SEQUENCE [LARGE SCALE GENOMIC DNA]</scope>
    <source>
        <strain evidence="2">cv. Nipponbare</strain>
    </source>
</reference>
<organism evidence="1 2">
    <name type="scientific">Oryza sativa subsp. japonica</name>
    <name type="common">Rice</name>
    <dbReference type="NCBI Taxonomy" id="39947"/>
    <lineage>
        <taxon>Eukaryota</taxon>
        <taxon>Viridiplantae</taxon>
        <taxon>Streptophyta</taxon>
        <taxon>Embryophyta</taxon>
        <taxon>Tracheophyta</taxon>
        <taxon>Spermatophyta</taxon>
        <taxon>Magnoliopsida</taxon>
        <taxon>Liliopsida</taxon>
        <taxon>Poales</taxon>
        <taxon>Poaceae</taxon>
        <taxon>BOP clade</taxon>
        <taxon>Oryzoideae</taxon>
        <taxon>Oryzeae</taxon>
        <taxon>Oryzinae</taxon>
        <taxon>Oryza</taxon>
        <taxon>Oryza sativa</taxon>
    </lineage>
</organism>
<evidence type="ECO:0000313" key="2">
    <source>
        <dbReference type="Proteomes" id="UP000059680"/>
    </source>
</evidence>
<sequence length="77" mass="8570">MLRAVIAVFLADPTSPLSQTWLHTSVCGVFELNGKPRRRRGELYIGGRARFDASLNFPPARALTHVVEMAFLVTKSK</sequence>
<dbReference type="EMBL" id="AP014960">
    <property type="protein sequence ID" value="BAS90345.1"/>
    <property type="molecule type" value="Genomic_DNA"/>
</dbReference>
<keyword evidence="2" id="KW-1185">Reference proteome</keyword>
<protein>
    <submittedName>
        <fullName evidence="1">Os04g0546900 protein</fullName>
    </submittedName>
</protein>
<dbReference type="PaxDb" id="39947-A0A0N7KJG4"/>
<reference evidence="2" key="1">
    <citation type="journal article" date="2005" name="Nature">
        <title>The map-based sequence of the rice genome.</title>
        <authorList>
            <consortium name="International rice genome sequencing project (IRGSP)"/>
            <person name="Matsumoto T."/>
            <person name="Wu J."/>
            <person name="Kanamori H."/>
            <person name="Katayose Y."/>
            <person name="Fujisawa M."/>
            <person name="Namiki N."/>
            <person name="Mizuno H."/>
            <person name="Yamamoto K."/>
            <person name="Antonio B.A."/>
            <person name="Baba T."/>
            <person name="Sakata K."/>
            <person name="Nagamura Y."/>
            <person name="Aoki H."/>
            <person name="Arikawa K."/>
            <person name="Arita K."/>
            <person name="Bito T."/>
            <person name="Chiden Y."/>
            <person name="Fujitsuka N."/>
            <person name="Fukunaka R."/>
            <person name="Hamada M."/>
            <person name="Harada C."/>
            <person name="Hayashi A."/>
            <person name="Hijishita S."/>
            <person name="Honda M."/>
            <person name="Hosokawa S."/>
            <person name="Ichikawa Y."/>
            <person name="Idonuma A."/>
            <person name="Iijima M."/>
            <person name="Ikeda M."/>
            <person name="Ikeno M."/>
            <person name="Ito K."/>
            <person name="Ito S."/>
            <person name="Ito T."/>
            <person name="Ito Y."/>
            <person name="Ito Y."/>
            <person name="Iwabuchi A."/>
            <person name="Kamiya K."/>
            <person name="Karasawa W."/>
            <person name="Kurita K."/>
            <person name="Katagiri S."/>
            <person name="Kikuta A."/>
            <person name="Kobayashi H."/>
            <person name="Kobayashi N."/>
            <person name="Machita K."/>
            <person name="Maehara T."/>
            <person name="Masukawa M."/>
            <person name="Mizubayashi T."/>
            <person name="Mukai Y."/>
            <person name="Nagasaki H."/>
            <person name="Nagata Y."/>
            <person name="Naito S."/>
            <person name="Nakashima M."/>
            <person name="Nakama Y."/>
            <person name="Nakamichi Y."/>
            <person name="Nakamura M."/>
            <person name="Meguro A."/>
            <person name="Negishi M."/>
            <person name="Ohta I."/>
            <person name="Ohta T."/>
            <person name="Okamoto M."/>
            <person name="Ono N."/>
            <person name="Saji S."/>
            <person name="Sakaguchi M."/>
            <person name="Sakai K."/>
            <person name="Shibata M."/>
            <person name="Shimokawa T."/>
            <person name="Song J."/>
            <person name="Takazaki Y."/>
            <person name="Terasawa K."/>
            <person name="Tsugane M."/>
            <person name="Tsuji K."/>
            <person name="Ueda S."/>
            <person name="Waki K."/>
            <person name="Yamagata H."/>
            <person name="Yamamoto M."/>
            <person name="Yamamoto S."/>
            <person name="Yamane H."/>
            <person name="Yoshiki S."/>
            <person name="Yoshihara R."/>
            <person name="Yukawa K."/>
            <person name="Zhong H."/>
            <person name="Yano M."/>
            <person name="Yuan Q."/>
            <person name="Ouyang S."/>
            <person name="Liu J."/>
            <person name="Jones K.M."/>
            <person name="Gansberger K."/>
            <person name="Moffat K."/>
            <person name="Hill J."/>
            <person name="Bera J."/>
            <person name="Fadrosh D."/>
            <person name="Jin S."/>
            <person name="Johri S."/>
            <person name="Kim M."/>
            <person name="Overton L."/>
            <person name="Reardon M."/>
            <person name="Tsitrin T."/>
            <person name="Vuong H."/>
            <person name="Weaver B."/>
            <person name="Ciecko A."/>
            <person name="Tallon L."/>
            <person name="Jackson J."/>
            <person name="Pai G."/>
            <person name="Aken S.V."/>
            <person name="Utterback T."/>
            <person name="Reidmuller S."/>
            <person name="Feldblyum T."/>
            <person name="Hsiao J."/>
            <person name="Zismann V."/>
            <person name="Iobst S."/>
            <person name="de Vazeille A.R."/>
            <person name="Buell C.R."/>
            <person name="Ying K."/>
            <person name="Li Y."/>
            <person name="Lu T."/>
            <person name="Huang Y."/>
            <person name="Zhao Q."/>
            <person name="Feng Q."/>
            <person name="Zhang L."/>
            <person name="Zhu J."/>
            <person name="Weng Q."/>
            <person name="Mu J."/>
            <person name="Lu Y."/>
            <person name="Fan D."/>
            <person name="Liu Y."/>
            <person name="Guan J."/>
            <person name="Zhang Y."/>
            <person name="Yu S."/>
            <person name="Liu X."/>
            <person name="Zhang Y."/>
            <person name="Hong G."/>
            <person name="Han B."/>
            <person name="Choisne N."/>
            <person name="Demange N."/>
            <person name="Orjeda G."/>
            <person name="Samain S."/>
            <person name="Cattolico L."/>
            <person name="Pelletier E."/>
            <person name="Couloux A."/>
            <person name="Segurens B."/>
            <person name="Wincker P."/>
            <person name="D'Hont A."/>
            <person name="Scarpelli C."/>
            <person name="Weissenbach J."/>
            <person name="Salanoubat M."/>
            <person name="Quetier F."/>
            <person name="Yu Y."/>
            <person name="Kim H.R."/>
            <person name="Rambo T."/>
            <person name="Currie J."/>
            <person name="Collura K."/>
            <person name="Luo M."/>
            <person name="Yang T."/>
            <person name="Ammiraju J.S.S."/>
            <person name="Engler F."/>
            <person name="Soderlund C."/>
            <person name="Wing R.A."/>
            <person name="Palmer L.E."/>
            <person name="de la Bastide M."/>
            <person name="Spiegel L."/>
            <person name="Nascimento L."/>
            <person name="Zutavern T."/>
            <person name="O'Shaughnessy A."/>
            <person name="Dike S."/>
            <person name="Dedhia N."/>
            <person name="Preston R."/>
            <person name="Balija V."/>
            <person name="McCombie W.R."/>
            <person name="Chow T."/>
            <person name="Chen H."/>
            <person name="Chung M."/>
            <person name="Chen C."/>
            <person name="Shaw J."/>
            <person name="Wu H."/>
            <person name="Hsiao K."/>
            <person name="Chao Y."/>
            <person name="Chu M."/>
            <person name="Cheng C."/>
            <person name="Hour A."/>
            <person name="Lee P."/>
            <person name="Lin S."/>
            <person name="Lin Y."/>
            <person name="Liou J."/>
            <person name="Liu S."/>
            <person name="Hsing Y."/>
            <person name="Raghuvanshi S."/>
            <person name="Mohanty A."/>
            <person name="Bharti A.K."/>
            <person name="Gaur A."/>
            <person name="Gupta V."/>
            <person name="Kumar D."/>
            <person name="Ravi V."/>
            <person name="Vij S."/>
            <person name="Kapur A."/>
            <person name="Khurana P."/>
            <person name="Khurana P."/>
            <person name="Khurana J.P."/>
            <person name="Tyagi A.K."/>
            <person name="Gaikwad K."/>
            <person name="Singh A."/>
            <person name="Dalal V."/>
            <person name="Srivastava S."/>
            <person name="Dixit A."/>
            <person name="Pal A.K."/>
            <person name="Ghazi I.A."/>
            <person name="Yadav M."/>
            <person name="Pandit A."/>
            <person name="Bhargava A."/>
            <person name="Sureshbabu K."/>
            <person name="Batra K."/>
            <person name="Sharma T.R."/>
            <person name="Mohapatra T."/>
            <person name="Singh N.K."/>
            <person name="Messing J."/>
            <person name="Nelson A.B."/>
            <person name="Fuks G."/>
            <person name="Kavchok S."/>
            <person name="Keizer G."/>
            <person name="Linton E."/>
            <person name="Llaca V."/>
            <person name="Song R."/>
            <person name="Tanyolac B."/>
            <person name="Young S."/>
            <person name="Ho-Il K."/>
            <person name="Hahn J.H."/>
            <person name="Sangsakoo G."/>
            <person name="Vanavichit A."/>
            <person name="de Mattos Luiz.A.T."/>
            <person name="Zimmer P.D."/>
            <person name="Malone G."/>
            <person name="Dellagostin O."/>
            <person name="de Oliveira A.C."/>
            <person name="Bevan M."/>
            <person name="Bancroft I."/>
            <person name="Minx P."/>
            <person name="Cordum H."/>
            <person name="Wilson R."/>
            <person name="Cheng Z."/>
            <person name="Jin W."/>
            <person name="Jiang J."/>
            <person name="Leong S.A."/>
            <person name="Iwama H."/>
            <person name="Gojobori T."/>
            <person name="Itoh T."/>
            <person name="Niimura Y."/>
            <person name="Fujii Y."/>
            <person name="Habara T."/>
            <person name="Sakai H."/>
            <person name="Sato Y."/>
            <person name="Wilson G."/>
            <person name="Kumar K."/>
            <person name="McCouch S."/>
            <person name="Juretic N."/>
            <person name="Hoen D."/>
            <person name="Wright S."/>
            <person name="Bruskiewich R."/>
            <person name="Bureau T."/>
            <person name="Miyao A."/>
            <person name="Hirochika H."/>
            <person name="Nishikawa T."/>
            <person name="Kadowaki K."/>
            <person name="Sugiura M."/>
            <person name="Burr B."/>
            <person name="Sasaki T."/>
        </authorList>
    </citation>
    <scope>NUCLEOTIDE SEQUENCE [LARGE SCALE GENOMIC DNA]</scope>
    <source>
        <strain evidence="2">cv. Nipponbare</strain>
    </source>
</reference>
<accession>A0A0N7KJG4</accession>
<name>A0A0N7KJG4_ORYSJ</name>
<evidence type="ECO:0000313" key="1">
    <source>
        <dbReference type="EMBL" id="BAS90345.1"/>
    </source>
</evidence>
<proteinExistence type="predicted"/>
<dbReference type="InParanoid" id="A0A0N7KJG4"/>
<dbReference type="Proteomes" id="UP000059680">
    <property type="component" value="Chromosome 4"/>
</dbReference>
<gene>
    <name evidence="1" type="ordered locus">Os04g0546900</name>
    <name evidence="1" type="ORF">OSNPB_040546900</name>
</gene>
<dbReference type="Gramene" id="Os04t0546900-01">
    <property type="protein sequence ID" value="Os04t0546900-01"/>
    <property type="gene ID" value="Os04g0546900"/>
</dbReference>
<reference evidence="1 2" key="2">
    <citation type="journal article" date="2013" name="Plant Cell Physiol.">
        <title>Rice Annotation Project Database (RAP-DB): an integrative and interactive database for rice genomics.</title>
        <authorList>
            <person name="Sakai H."/>
            <person name="Lee S.S."/>
            <person name="Tanaka T."/>
            <person name="Numa H."/>
            <person name="Kim J."/>
            <person name="Kawahara Y."/>
            <person name="Wakimoto H."/>
            <person name="Yang C.C."/>
            <person name="Iwamoto M."/>
            <person name="Abe T."/>
            <person name="Yamada Y."/>
            <person name="Muto A."/>
            <person name="Inokuchi H."/>
            <person name="Ikemura T."/>
            <person name="Matsumoto T."/>
            <person name="Sasaki T."/>
            <person name="Itoh T."/>
        </authorList>
    </citation>
    <scope>NUCLEOTIDE SEQUENCE [LARGE SCALE GENOMIC DNA]</scope>
    <source>
        <strain evidence="2">cv. Nipponbare</strain>
    </source>
</reference>
<dbReference type="AlphaFoldDB" id="A0A0N7KJG4"/>